<dbReference type="EMBL" id="JANBUJ010003493">
    <property type="protein sequence ID" value="KAJ2760474.1"/>
    <property type="molecule type" value="Genomic_DNA"/>
</dbReference>
<evidence type="ECO:0000313" key="2">
    <source>
        <dbReference type="Proteomes" id="UP001140234"/>
    </source>
</evidence>
<sequence>GALWFPDLALADPVCGLPVILLATGLANVMFARRQVKNGTLMAIAQQTSWLSRTLTVVSYATPWVVGWIATFQPAGVALYWASSSALALVEAVVFRIPAVRRVLGIADPPTPPRLPIIRPAARDAQHATHQP</sequence>
<protein>
    <submittedName>
        <fullName evidence="1">Uncharacterized protein</fullName>
    </submittedName>
</protein>
<feature type="non-terminal residue" evidence="1">
    <location>
        <position position="1"/>
    </location>
</feature>
<gene>
    <name evidence="1" type="ORF">IWQ57_006296</name>
</gene>
<evidence type="ECO:0000313" key="1">
    <source>
        <dbReference type="EMBL" id="KAJ2760474.1"/>
    </source>
</evidence>
<keyword evidence="2" id="KW-1185">Reference proteome</keyword>
<organism evidence="1 2">
    <name type="scientific">Coemansia nantahalensis</name>
    <dbReference type="NCBI Taxonomy" id="2789366"/>
    <lineage>
        <taxon>Eukaryota</taxon>
        <taxon>Fungi</taxon>
        <taxon>Fungi incertae sedis</taxon>
        <taxon>Zoopagomycota</taxon>
        <taxon>Kickxellomycotina</taxon>
        <taxon>Kickxellomycetes</taxon>
        <taxon>Kickxellales</taxon>
        <taxon>Kickxellaceae</taxon>
        <taxon>Coemansia</taxon>
    </lineage>
</organism>
<dbReference type="Proteomes" id="UP001140234">
    <property type="component" value="Unassembled WGS sequence"/>
</dbReference>
<reference evidence="1" key="1">
    <citation type="submission" date="2022-07" db="EMBL/GenBank/DDBJ databases">
        <title>Phylogenomic reconstructions and comparative analyses of Kickxellomycotina fungi.</title>
        <authorList>
            <person name="Reynolds N.K."/>
            <person name="Stajich J.E."/>
            <person name="Barry K."/>
            <person name="Grigoriev I.V."/>
            <person name="Crous P."/>
            <person name="Smith M.E."/>
        </authorList>
    </citation>
    <scope>NUCLEOTIDE SEQUENCE</scope>
    <source>
        <strain evidence="1">CBS 109366</strain>
    </source>
</reference>
<name>A0ACC1JK99_9FUNG</name>
<proteinExistence type="predicted"/>
<accession>A0ACC1JK99</accession>
<comment type="caution">
    <text evidence="1">The sequence shown here is derived from an EMBL/GenBank/DDBJ whole genome shotgun (WGS) entry which is preliminary data.</text>
</comment>